<name>A0ABX0U5G3_9FLAO</name>
<comment type="caution">
    <text evidence="1">The sequence shown here is derived from an EMBL/GenBank/DDBJ whole genome shotgun (WGS) entry which is preliminary data.</text>
</comment>
<gene>
    <name evidence="1" type="ORF">FHR24_000537</name>
</gene>
<keyword evidence="2" id="KW-1185">Reference proteome</keyword>
<dbReference type="SUPFAM" id="SSF53756">
    <property type="entry name" value="UDP-Glycosyltransferase/glycogen phosphorylase"/>
    <property type="match status" value="1"/>
</dbReference>
<sequence>MIKTIQIVSFDVPYPPNYGGVIDVFYKIKAFESLGVDVILHTFEYGRGQQTELEKYCKEVYYYPRKSFLKSFLSTTPFIVKTRDNILLKQRLLGNKFPVLFEGLHSVSGLEKLVNVGVKTIVRAHNIEHNYYKGLAKSESNFFKKVFFKIEAYKLKNYESILNKADVVLSISPIEQDYFFKKYGSKSNYIPVFFQCEFKDLQPEQNIVLWHGDLRVSDNIKAALLAIEVVKNTKYKLIIASSTVGKKIKHACREYDNVELNTLRKENELERLLASAKINLLFTFQATGIKLKLLNALTNSRFVIANSKMIENTDLENLCFKADTIESVIKELNLLDSSSFLNEDREKRKTVLNTFKAEHNAQKIIDLL</sequence>
<organism evidence="1 2">
    <name type="scientific">Wenyingzhuangia heitensis</name>
    <dbReference type="NCBI Taxonomy" id="1487859"/>
    <lineage>
        <taxon>Bacteria</taxon>
        <taxon>Pseudomonadati</taxon>
        <taxon>Bacteroidota</taxon>
        <taxon>Flavobacteriia</taxon>
        <taxon>Flavobacteriales</taxon>
        <taxon>Flavobacteriaceae</taxon>
        <taxon>Wenyingzhuangia</taxon>
    </lineage>
</organism>
<reference evidence="1 2" key="1">
    <citation type="submission" date="2020-03" db="EMBL/GenBank/DDBJ databases">
        <title>Genomic Encyclopedia of Type Strains, Phase IV (KMG-IV): sequencing the most valuable type-strain genomes for metagenomic binning, comparative biology and taxonomic classification.</title>
        <authorList>
            <person name="Goeker M."/>
        </authorList>
    </citation>
    <scope>NUCLEOTIDE SEQUENCE [LARGE SCALE GENOMIC DNA]</scope>
    <source>
        <strain evidence="1 2">DSM 101599</strain>
    </source>
</reference>
<dbReference type="EMBL" id="JAASQL010000001">
    <property type="protein sequence ID" value="NIJ44098.1"/>
    <property type="molecule type" value="Genomic_DNA"/>
</dbReference>
<evidence type="ECO:0000313" key="2">
    <source>
        <dbReference type="Proteomes" id="UP000745859"/>
    </source>
</evidence>
<protein>
    <submittedName>
        <fullName evidence="1">Uncharacterized protein</fullName>
    </submittedName>
</protein>
<dbReference type="RefSeq" id="WP_167183496.1">
    <property type="nucleotide sequence ID" value="NZ_JAASQL010000001.1"/>
</dbReference>
<evidence type="ECO:0000313" key="1">
    <source>
        <dbReference type="EMBL" id="NIJ44098.1"/>
    </source>
</evidence>
<dbReference type="Proteomes" id="UP000745859">
    <property type="component" value="Unassembled WGS sequence"/>
</dbReference>
<proteinExistence type="predicted"/>
<accession>A0ABX0U5G3</accession>